<comment type="caution">
    <text evidence="1">The sequence shown here is derived from an EMBL/GenBank/DDBJ whole genome shotgun (WGS) entry which is preliminary data.</text>
</comment>
<proteinExistence type="predicted"/>
<organism evidence="1 2">
    <name type="scientific">[Candida] jaroonii</name>
    <dbReference type="NCBI Taxonomy" id="467808"/>
    <lineage>
        <taxon>Eukaryota</taxon>
        <taxon>Fungi</taxon>
        <taxon>Dikarya</taxon>
        <taxon>Ascomycota</taxon>
        <taxon>Saccharomycotina</taxon>
        <taxon>Pichiomycetes</taxon>
        <taxon>Debaryomycetaceae</taxon>
        <taxon>Yamadazyma</taxon>
    </lineage>
</organism>
<evidence type="ECO:0000313" key="2">
    <source>
        <dbReference type="Proteomes" id="UP001152531"/>
    </source>
</evidence>
<dbReference type="EMBL" id="CALSDN010000003">
    <property type="protein sequence ID" value="CAH6719909.1"/>
    <property type="molecule type" value="Genomic_DNA"/>
</dbReference>
<dbReference type="Proteomes" id="UP001152531">
    <property type="component" value="Unassembled WGS sequence"/>
</dbReference>
<gene>
    <name evidence="1" type="ORF">CLIB1444_03S00188</name>
</gene>
<reference evidence="1" key="1">
    <citation type="submission" date="2022-06" db="EMBL/GenBank/DDBJ databases">
        <authorList>
            <person name="Legras J.-L."/>
            <person name="Devillers H."/>
            <person name="Grondin C."/>
        </authorList>
    </citation>
    <scope>NUCLEOTIDE SEQUENCE</scope>
    <source>
        <strain evidence="1">CLIB 1444</strain>
    </source>
</reference>
<accession>A0ACA9Y4I5</accession>
<name>A0ACA9Y4I5_9ASCO</name>
<sequence>MSEEKKDSTSIDVAEVLADSHENLLSTRKLVMVFSGMALALLLSFVDQTSITILLPYMGEEFDAEDTISWAGTASLMSTTAFMVMFGRFADIFSRKYVLVAGMIILAVFDLACGLARNQYQLFVFRGFCGIGNGAITSLTMTIVSDVVTLQQRGKYQGILGSCVGIGNAIGPFLASAFLSRTSSWRNLYYFMCPTIIAASLVIVWLVPYTRPDISLKEKLAKIDYLGFFFSSVAINFILIPISGGGSYFKWSNPMVISFLVIGVVALGVFLVIEKKVAVLPMIPLKLFHTNYSLTILLLQNFFFGMAYYGNVFYYPYYFQMVRDKSVVNTSLFLLCLVLPQATTSVICGQVISRTGHYIFVVWYGYSCWLIGMCLLVLWGNHTNIGVVIISLIINGSGIGAIFQPTLVAAQAKSFKKDRAVVISTRNVLRSLGGAAGLAVGASILSNGYISFLKDSHGLFTAEELLVLRSKIYTVSFSQFSPEQVTYLRMAYMKGLKNVFYYWIGCMSVCLVSSVVIRDRGLKSLDDN</sequence>
<keyword evidence="2" id="KW-1185">Reference proteome</keyword>
<protein>
    <submittedName>
        <fullName evidence="1">MFS-type transporter M2p</fullName>
    </submittedName>
</protein>
<evidence type="ECO:0000313" key="1">
    <source>
        <dbReference type="EMBL" id="CAH6719909.1"/>
    </source>
</evidence>